<dbReference type="EMBL" id="JAVRHT010000017">
    <property type="protein sequence ID" value="MDT0631820.1"/>
    <property type="molecule type" value="Genomic_DNA"/>
</dbReference>
<reference evidence="21 22" key="1">
    <citation type="submission" date="2023-09" db="EMBL/GenBank/DDBJ databases">
        <authorList>
            <person name="Rey-Velasco X."/>
        </authorList>
    </citation>
    <scope>NUCLEOTIDE SEQUENCE [LARGE SCALE GENOMIC DNA]</scope>
    <source>
        <strain evidence="21 22">F394</strain>
    </source>
</reference>
<evidence type="ECO:0000256" key="8">
    <source>
        <dbReference type="ARBA" id="ARBA00022692"/>
    </source>
</evidence>
<evidence type="ECO:0000256" key="6">
    <source>
        <dbReference type="ARBA" id="ARBA00022519"/>
    </source>
</evidence>
<evidence type="ECO:0000256" key="3">
    <source>
        <dbReference type="ARBA" id="ARBA00008883"/>
    </source>
</evidence>
<dbReference type="InterPro" id="IPR027417">
    <property type="entry name" value="P-loop_NTPase"/>
</dbReference>
<protein>
    <recommendedName>
        <fullName evidence="4">non-specific protein-tyrosine kinase</fullName>
        <ecNumber evidence="4">2.7.10.2</ecNumber>
    </recommendedName>
</protein>
<dbReference type="PANTHER" id="PTHR32309:SF13">
    <property type="entry name" value="FERRIC ENTEROBACTIN TRANSPORT PROTEIN FEPE"/>
    <property type="match status" value="1"/>
</dbReference>
<proteinExistence type="inferred from homology"/>
<evidence type="ECO:0000256" key="1">
    <source>
        <dbReference type="ARBA" id="ARBA00004429"/>
    </source>
</evidence>
<keyword evidence="11" id="KW-0067">ATP-binding</keyword>
<evidence type="ECO:0000313" key="22">
    <source>
        <dbReference type="Proteomes" id="UP001267426"/>
    </source>
</evidence>
<dbReference type="Pfam" id="PF13807">
    <property type="entry name" value="GNVR"/>
    <property type="match status" value="1"/>
</dbReference>
<comment type="similarity">
    <text evidence="2">Belongs to the CpsD/CapB family.</text>
</comment>
<keyword evidence="10" id="KW-0418">Kinase</keyword>
<keyword evidence="8 17" id="KW-0812">Transmembrane</keyword>
<keyword evidence="5" id="KW-1003">Cell membrane</keyword>
<feature type="transmembrane region" description="Helical" evidence="17">
    <location>
        <begin position="47"/>
        <end position="66"/>
    </location>
</feature>
<dbReference type="InterPro" id="IPR025669">
    <property type="entry name" value="AAA_dom"/>
</dbReference>
<keyword evidence="6" id="KW-0997">Cell inner membrane</keyword>
<keyword evidence="9" id="KW-0547">Nucleotide-binding</keyword>
<evidence type="ECO:0000256" key="10">
    <source>
        <dbReference type="ARBA" id="ARBA00022777"/>
    </source>
</evidence>
<keyword evidence="16" id="KW-0175">Coiled coil</keyword>
<feature type="domain" description="Tyrosine-protein kinase G-rich" evidence="20">
    <location>
        <begin position="431"/>
        <end position="506"/>
    </location>
</feature>
<evidence type="ECO:0000256" key="15">
    <source>
        <dbReference type="ARBA" id="ARBA00051245"/>
    </source>
</evidence>
<evidence type="ECO:0000256" key="16">
    <source>
        <dbReference type="SAM" id="Coils"/>
    </source>
</evidence>
<evidence type="ECO:0000256" key="9">
    <source>
        <dbReference type="ARBA" id="ARBA00022741"/>
    </source>
</evidence>
<dbReference type="NCBIfam" id="TIGR01007">
    <property type="entry name" value="eps_fam"/>
    <property type="match status" value="1"/>
</dbReference>
<dbReference type="InterPro" id="IPR003856">
    <property type="entry name" value="LPS_length_determ_N"/>
</dbReference>
<feature type="coiled-coil region" evidence="16">
    <location>
        <begin position="387"/>
        <end position="421"/>
    </location>
</feature>
<comment type="catalytic activity">
    <reaction evidence="15">
        <text>L-tyrosyl-[protein] + ATP = O-phospho-L-tyrosyl-[protein] + ADP + H(+)</text>
        <dbReference type="Rhea" id="RHEA:10596"/>
        <dbReference type="Rhea" id="RHEA-COMP:10136"/>
        <dbReference type="Rhea" id="RHEA-COMP:20101"/>
        <dbReference type="ChEBI" id="CHEBI:15378"/>
        <dbReference type="ChEBI" id="CHEBI:30616"/>
        <dbReference type="ChEBI" id="CHEBI:46858"/>
        <dbReference type="ChEBI" id="CHEBI:61978"/>
        <dbReference type="ChEBI" id="CHEBI:456216"/>
        <dbReference type="EC" id="2.7.10.2"/>
    </reaction>
</comment>
<evidence type="ECO:0000259" key="18">
    <source>
        <dbReference type="Pfam" id="PF02706"/>
    </source>
</evidence>
<dbReference type="Gene3D" id="3.40.50.300">
    <property type="entry name" value="P-loop containing nucleotide triphosphate hydrolases"/>
    <property type="match status" value="1"/>
</dbReference>
<comment type="subcellular location">
    <subcellularLocation>
        <location evidence="1">Cell inner membrane</location>
        <topology evidence="1">Multi-pass membrane protein</topology>
    </subcellularLocation>
</comment>
<dbReference type="Pfam" id="PF13614">
    <property type="entry name" value="AAA_31"/>
    <property type="match status" value="1"/>
</dbReference>
<feature type="domain" description="Polysaccharide chain length determinant N-terminal" evidence="18">
    <location>
        <begin position="32"/>
        <end position="84"/>
    </location>
</feature>
<evidence type="ECO:0000256" key="13">
    <source>
        <dbReference type="ARBA" id="ARBA00023136"/>
    </source>
</evidence>
<evidence type="ECO:0000256" key="14">
    <source>
        <dbReference type="ARBA" id="ARBA00023137"/>
    </source>
</evidence>
<keyword evidence="7 21" id="KW-0808">Transferase</keyword>
<dbReference type="InterPro" id="IPR050445">
    <property type="entry name" value="Bact_polysacc_biosynth/exp"/>
</dbReference>
<keyword evidence="22" id="KW-1185">Reference proteome</keyword>
<dbReference type="CDD" id="cd05387">
    <property type="entry name" value="BY-kinase"/>
    <property type="match status" value="1"/>
</dbReference>
<comment type="caution">
    <text evidence="21">The sequence shown here is derived from an EMBL/GenBank/DDBJ whole genome shotgun (WGS) entry which is preliminary data.</text>
</comment>
<dbReference type="RefSeq" id="WP_311663164.1">
    <property type="nucleotide sequence ID" value="NZ_JAVRHT010000017.1"/>
</dbReference>
<evidence type="ECO:0000259" key="20">
    <source>
        <dbReference type="Pfam" id="PF13807"/>
    </source>
</evidence>
<dbReference type="GO" id="GO:0004715">
    <property type="term" value="F:non-membrane spanning protein tyrosine kinase activity"/>
    <property type="evidence" value="ECO:0007669"/>
    <property type="project" value="UniProtKB-EC"/>
</dbReference>
<evidence type="ECO:0000256" key="4">
    <source>
        <dbReference type="ARBA" id="ARBA00011903"/>
    </source>
</evidence>
<evidence type="ECO:0000259" key="19">
    <source>
        <dbReference type="Pfam" id="PF13614"/>
    </source>
</evidence>
<dbReference type="Pfam" id="PF02706">
    <property type="entry name" value="Wzz"/>
    <property type="match status" value="1"/>
</dbReference>
<feature type="transmembrane region" description="Helical" evidence="17">
    <location>
        <begin position="488"/>
        <end position="505"/>
    </location>
</feature>
<dbReference type="EC" id="2.7.10.2" evidence="4"/>
<keyword evidence="13 17" id="KW-0472">Membrane</keyword>
<dbReference type="PANTHER" id="PTHR32309">
    <property type="entry name" value="TYROSINE-PROTEIN KINASE"/>
    <property type="match status" value="1"/>
</dbReference>
<keyword evidence="12 17" id="KW-1133">Transmembrane helix</keyword>
<evidence type="ECO:0000256" key="7">
    <source>
        <dbReference type="ARBA" id="ARBA00022679"/>
    </source>
</evidence>
<dbReference type="SUPFAM" id="SSF52540">
    <property type="entry name" value="P-loop containing nucleoside triphosphate hydrolases"/>
    <property type="match status" value="1"/>
</dbReference>
<dbReference type="Proteomes" id="UP001267426">
    <property type="component" value="Unassembled WGS sequence"/>
</dbReference>
<name>A0ABU3BRE4_9BACT</name>
<dbReference type="InterPro" id="IPR005702">
    <property type="entry name" value="Wzc-like_C"/>
</dbReference>
<evidence type="ECO:0000256" key="5">
    <source>
        <dbReference type="ARBA" id="ARBA00022475"/>
    </source>
</evidence>
<organism evidence="21 22">
    <name type="scientific">Rubrivirga litoralis</name>
    <dbReference type="NCBI Taxonomy" id="3075598"/>
    <lineage>
        <taxon>Bacteria</taxon>
        <taxon>Pseudomonadati</taxon>
        <taxon>Rhodothermota</taxon>
        <taxon>Rhodothermia</taxon>
        <taxon>Rhodothermales</taxon>
        <taxon>Rubricoccaceae</taxon>
        <taxon>Rubrivirga</taxon>
    </lineage>
</organism>
<feature type="domain" description="AAA" evidence="19">
    <location>
        <begin position="601"/>
        <end position="730"/>
    </location>
</feature>
<gene>
    <name evidence="21" type="ORF">RM540_08700</name>
</gene>
<evidence type="ECO:0000256" key="11">
    <source>
        <dbReference type="ARBA" id="ARBA00022840"/>
    </source>
</evidence>
<keyword evidence="14" id="KW-0829">Tyrosine-protein kinase</keyword>
<dbReference type="InterPro" id="IPR032807">
    <property type="entry name" value="GNVR"/>
</dbReference>
<comment type="similarity">
    <text evidence="3">Belongs to the etk/wzc family.</text>
</comment>
<evidence type="ECO:0000256" key="2">
    <source>
        <dbReference type="ARBA" id="ARBA00007316"/>
    </source>
</evidence>
<sequence length="787" mass="85204">MSLPPHKIAPADLAPGARLPVEEPFYARGDDGVDLRGLLDVLLRGKWIVLGAFLIGVVLAGVYSLVTPSRYSSYAVLLVQKKEGDFGAILPKLPNAVGGGAFGSERNLSNELLVLRQSYPLALSVAERLLQQKRIPGTDRPLTILEPADGDAAPPSAREVAFRLQGEYVTSELEEPDADAIRVGVESTDPEEAAFVANLYAAAFQDRTQESSRSGITESREYLERQVATQEDRLKDADAAVRRYLETEGGIALDEESSRIVERIADLQAQRDEAGIEVETRRASISALEEELQRIEPNLAGRLGSGLDAELEAAQERLVELQGDLDTFYSENPRLRESAAPGERVLQLRREVGLARDRIREISERLTDQSLATATGPGDQRSGFERAAELRSRMADERVSLDEAIAQRDQLAARLSDYEGELSRVPEQLVALAQLEREREAREQLYGGLEVSLQEARLAEESQLGYAQVIRPAFVAAYPFAPHRLRNVALGGLLGLVIGCVVAVGKVRLDHRIHRPDDLKALGAPVLATIPSTTDLIQRDFGGKEAVDVGGREVDAHLVSLLNPMAAASEAYRALRTAVQFSRPDVVVKTVLVTSSNPSEGKSTTAANLAVVLAQAGRRVLLVDADLRKPTAHKKFGVPREPGLVQHLFESGPVDVASLPEVADDLWLLPAGKLVPNTSELLGSKRMRDVIEDLRDQFDVVVFDTPPVLAATDSALLSTQCDATVVVCRAGQTNDHDVEAALEALRGVGASVIGSVLNGFDIAKSYGYKSKYASRYGSDYAYGSPAA</sequence>
<evidence type="ECO:0000256" key="12">
    <source>
        <dbReference type="ARBA" id="ARBA00022989"/>
    </source>
</evidence>
<evidence type="ECO:0000256" key="17">
    <source>
        <dbReference type="SAM" id="Phobius"/>
    </source>
</evidence>
<accession>A0ABU3BRE4</accession>
<evidence type="ECO:0000313" key="21">
    <source>
        <dbReference type="EMBL" id="MDT0631820.1"/>
    </source>
</evidence>